<dbReference type="Proteomes" id="UP000001699">
    <property type="component" value="Unassembled WGS sequence"/>
</dbReference>
<evidence type="ECO:0000313" key="6">
    <source>
        <dbReference type="EMBL" id="EDP47201.1"/>
    </source>
</evidence>
<dbReference type="GO" id="GO:0004497">
    <property type="term" value="F:monooxygenase activity"/>
    <property type="evidence" value="ECO:0007669"/>
    <property type="project" value="UniProtKB-KW"/>
</dbReference>
<dbReference type="PANTHER" id="PTHR43747">
    <property type="entry name" value="FAD-BINDING PROTEIN"/>
    <property type="match status" value="1"/>
</dbReference>
<evidence type="ECO:0000256" key="2">
    <source>
        <dbReference type="ARBA" id="ARBA00022630"/>
    </source>
</evidence>
<keyword evidence="5" id="KW-0503">Monooxygenase</keyword>
<gene>
    <name evidence="6" type="ORF">AFUB_101940</name>
</gene>
<evidence type="ECO:0000313" key="7">
    <source>
        <dbReference type="Proteomes" id="UP000001699"/>
    </source>
</evidence>
<evidence type="ECO:0000256" key="3">
    <source>
        <dbReference type="ARBA" id="ARBA00022827"/>
    </source>
</evidence>
<dbReference type="InterPro" id="IPR050816">
    <property type="entry name" value="Flavin-dep_Halogenase_NPB"/>
</dbReference>
<dbReference type="InterPro" id="IPR006905">
    <property type="entry name" value="Flavin_halogenase"/>
</dbReference>
<evidence type="ECO:0000256" key="4">
    <source>
        <dbReference type="ARBA" id="ARBA00023002"/>
    </source>
</evidence>
<dbReference type="VEuPathDB" id="FungiDB:AFUB_101940"/>
<proteinExistence type="inferred from homology"/>
<keyword evidence="7" id="KW-1185">Reference proteome</keyword>
<keyword evidence="4" id="KW-0560">Oxidoreductase</keyword>
<evidence type="ECO:0000256" key="5">
    <source>
        <dbReference type="ARBA" id="ARBA00023033"/>
    </source>
</evidence>
<protein>
    <submittedName>
        <fullName evidence="6">Uncharacterized protein</fullName>
    </submittedName>
</protein>
<evidence type="ECO:0000256" key="1">
    <source>
        <dbReference type="ARBA" id="ARBA00005706"/>
    </source>
</evidence>
<dbReference type="Pfam" id="PF04820">
    <property type="entry name" value="Trp_halogenase"/>
    <property type="match status" value="1"/>
</dbReference>
<dbReference type="EMBL" id="DS499604">
    <property type="protein sequence ID" value="EDP47201.1"/>
    <property type="molecule type" value="Genomic_DNA"/>
</dbReference>
<reference evidence="6 7" key="1">
    <citation type="journal article" date="2008" name="PLoS Genet.">
        <title>Genomic islands in the pathogenic filamentous fungus Aspergillus fumigatus.</title>
        <authorList>
            <person name="Fedorova N.D."/>
            <person name="Khaldi N."/>
            <person name="Joardar V.S."/>
            <person name="Maiti R."/>
            <person name="Amedeo P."/>
            <person name="Anderson M.J."/>
            <person name="Crabtree J."/>
            <person name="Silva J.C."/>
            <person name="Badger J.H."/>
            <person name="Albarraq A."/>
            <person name="Angiuoli S."/>
            <person name="Bussey H."/>
            <person name="Bowyer P."/>
            <person name="Cotty P.J."/>
            <person name="Dyer P.S."/>
            <person name="Egan A."/>
            <person name="Galens K."/>
            <person name="Fraser-Liggett C.M."/>
            <person name="Haas B.J."/>
            <person name="Inman J.M."/>
            <person name="Kent R."/>
            <person name="Lemieux S."/>
            <person name="Malavazi I."/>
            <person name="Orvis J."/>
            <person name="Roemer T."/>
            <person name="Ronning C.M."/>
            <person name="Sundaram J.P."/>
            <person name="Sutton G."/>
            <person name="Turner G."/>
            <person name="Venter J.C."/>
            <person name="White O.R."/>
            <person name="Whitty B.R."/>
            <person name="Youngman P."/>
            <person name="Wolfe K.H."/>
            <person name="Goldman G.H."/>
            <person name="Wortman J.R."/>
            <person name="Jiang B."/>
            <person name="Denning D.W."/>
            <person name="Nierman W.C."/>
        </authorList>
    </citation>
    <scope>NUCLEOTIDE SEQUENCE [LARGE SCALE GENOMIC DNA]</scope>
    <source>
        <strain evidence="7">CBS 144.89 / FGSC A1163 / CEA10</strain>
    </source>
</reference>
<dbReference type="PANTHER" id="PTHR43747:SF5">
    <property type="entry name" value="FAD-BINDING DOMAIN-CONTAINING PROTEIN"/>
    <property type="match status" value="1"/>
</dbReference>
<comment type="similarity">
    <text evidence="1">Belongs to the flavin-dependent halogenase family.</text>
</comment>
<dbReference type="Gene3D" id="3.50.50.60">
    <property type="entry name" value="FAD/NAD(P)-binding domain"/>
    <property type="match status" value="1"/>
</dbReference>
<dbReference type="HOGENOM" id="CLU_440132_0_0_1"/>
<sequence length="722" mass="80709">MTSHHPAANNPSPTSRVQSSVIQSSLTSVTTKMTVTKPTPKHTFAERAAANNLNDAQILNSNNPAGADIPEKSDVVVAGGGIHGLIYAIHAAKYKPGKLNISLIEKGTKPGYKIGESTLPLFSLWCKMHGLTAEYMLRLFGLKDGLCFYFLDRENQGHYTDFCSNGTPGLFLSGFQIERPISELLFTLLAQRSGVNVFHGRQVDFNGSTIRGGFQNNRVAINPGKFDGKPATTIDSSLLVDATGRFRQLASKKASLHRFEGWNYDAFWGYFTAPKDESNIPFRYYEGDHTNHLCFPEGWAWVIRLPSWEGSPIPNLMDMISYLLDCAEAGVPGDQIPSSEELAKMFDLKFRWVTSIGFAVRNDVKYPEDMSAYGTREAERKFNYFVEKYDLIKKFMSNFELVEDLYGPGTTWYIRKSLTYQSPVVSGPGWLAVGDACGFTNPLHSPGITAAMSTSTYAAELTHTALEEAQRAADAEAAELSIRKTLAPYDDFAKRLIPALNQMNKFNYVCFREPRLGPQVSCLWQFFAGIGIPGWQLIRQDYNLNFETYVPHSINWAWGSMVPEYDAVARKAIELIAPIPLEGSVPDATVREVIEFSNSVKRVAVDSNRFNFRWDGLLRYYDIFLNYDEKKNWKDVFSRQCKGCGAWLVCRPDWRKCYSCGKERTEEEAAIAWNPPLAVDEVKALVRASDAKPASRAAKEGAVQEQLKDGTVVVSHAVEITV</sequence>
<keyword evidence="2" id="KW-0285">Flavoprotein</keyword>
<name>B0YF88_ASPFC</name>
<organism evidence="6 7">
    <name type="scientific">Aspergillus fumigatus (strain CBS 144.89 / FGSC A1163 / CEA10)</name>
    <name type="common">Neosartorya fumigata</name>
    <dbReference type="NCBI Taxonomy" id="451804"/>
    <lineage>
        <taxon>Eukaryota</taxon>
        <taxon>Fungi</taxon>
        <taxon>Dikarya</taxon>
        <taxon>Ascomycota</taxon>
        <taxon>Pezizomycotina</taxon>
        <taxon>Eurotiomycetes</taxon>
        <taxon>Eurotiomycetidae</taxon>
        <taxon>Eurotiales</taxon>
        <taxon>Aspergillaceae</taxon>
        <taxon>Aspergillus</taxon>
        <taxon>Aspergillus subgen. Fumigati</taxon>
    </lineage>
</organism>
<keyword evidence="3" id="KW-0274">FAD</keyword>
<accession>B0YF88</accession>
<dbReference type="AlphaFoldDB" id="B0YF88"/>
<dbReference type="SUPFAM" id="SSF51905">
    <property type="entry name" value="FAD/NAD(P)-binding domain"/>
    <property type="match status" value="1"/>
</dbReference>
<dbReference type="OrthoDB" id="5278911at2759"/>
<dbReference type="InterPro" id="IPR036188">
    <property type="entry name" value="FAD/NAD-bd_sf"/>
</dbReference>